<feature type="transmembrane region" description="Helical" evidence="7">
    <location>
        <begin position="98"/>
        <end position="118"/>
    </location>
</feature>
<dbReference type="KEGG" id="fmr:Fuma_06707"/>
<evidence type="ECO:0000256" key="3">
    <source>
        <dbReference type="ARBA" id="ARBA00022475"/>
    </source>
</evidence>
<proteinExistence type="inferred from homology"/>
<feature type="transmembrane region" description="Helical" evidence="7">
    <location>
        <begin position="125"/>
        <end position="144"/>
    </location>
</feature>
<dbReference type="Pfam" id="PF03601">
    <property type="entry name" value="Cons_hypoth698"/>
    <property type="match status" value="1"/>
</dbReference>
<dbReference type="PANTHER" id="PTHR30106:SF1">
    <property type="entry name" value="UPF0324 MEMBRANE PROTEIN FN0533"/>
    <property type="match status" value="1"/>
</dbReference>
<evidence type="ECO:0000313" key="8">
    <source>
        <dbReference type="EMBL" id="APZ97029.1"/>
    </source>
</evidence>
<comment type="subcellular location">
    <subcellularLocation>
        <location evidence="1">Cell membrane</location>
        <topology evidence="1">Multi-pass membrane protein</topology>
    </subcellularLocation>
</comment>
<feature type="transmembrane region" description="Helical" evidence="7">
    <location>
        <begin position="445"/>
        <end position="471"/>
    </location>
</feature>
<evidence type="ECO:0000256" key="6">
    <source>
        <dbReference type="ARBA" id="ARBA00023136"/>
    </source>
</evidence>
<feature type="transmembrane region" description="Helical" evidence="7">
    <location>
        <begin position="25"/>
        <end position="44"/>
    </location>
</feature>
<dbReference type="STRING" id="1891926.Fuma_06707"/>
<gene>
    <name evidence="8" type="ORF">Fuma_06707</name>
</gene>
<evidence type="ECO:0008006" key="10">
    <source>
        <dbReference type="Google" id="ProtNLM"/>
    </source>
</evidence>
<accession>A0A1P8WSJ9</accession>
<keyword evidence="5 7" id="KW-1133">Transmembrane helix</keyword>
<feature type="transmembrane region" description="Helical" evidence="7">
    <location>
        <begin position="375"/>
        <end position="393"/>
    </location>
</feature>
<organism evidence="8 9">
    <name type="scientific">Fuerstiella marisgermanici</name>
    <dbReference type="NCBI Taxonomy" id="1891926"/>
    <lineage>
        <taxon>Bacteria</taxon>
        <taxon>Pseudomonadati</taxon>
        <taxon>Planctomycetota</taxon>
        <taxon>Planctomycetia</taxon>
        <taxon>Planctomycetales</taxon>
        <taxon>Planctomycetaceae</taxon>
        <taxon>Fuerstiella</taxon>
    </lineage>
</organism>
<sequence>MATDELPEKQERRSLLTEMRTAEDWWAIWCGALLLLIAFAVVWVNRPDNIAETLAANEEIKISNPLKPWLAKPGSWTDSPLHAFSKPAVDDAPATHTWLGILGVFAVIAVLFGLAMQIRSRSGAAFLKAFPFIFLLATLAYTMAGHSVVKAYNLEYALWALLVGLIISNTVGTPNSLKAGVLTEFYIKTGLVLLGAEVLMSRLMALGLPGIFVAWVVTPIVLISTYIFGQKVLKIESRSLNMVISADMSVCGVSAAIATAAACKAKKEELSLSIGMSLTFTVIMMIVMPMVITATGMDEVLGGAWMGGTIDSTGAVAAAGAALGERAMEVAATVKMIQNILIGVTAFCVAVYWTTKVEADESGAKPSLMEIWYRFPKFVLGFVVASILFSILHSTMAAGPEIVDSVIKGSTKTFRGWFFCLAFVSIGLDTNFRELLPHLKGGKPLILYVCGQSLNLCLTLFMAWLMFHVVFKDMVQELVK</sequence>
<dbReference type="RefSeq" id="WP_218922515.1">
    <property type="nucleotide sequence ID" value="NZ_CP017641.1"/>
</dbReference>
<feature type="transmembrane region" description="Helical" evidence="7">
    <location>
        <begin position="304"/>
        <end position="324"/>
    </location>
</feature>
<dbReference type="InterPro" id="IPR018383">
    <property type="entry name" value="UPF0324_pro"/>
</dbReference>
<evidence type="ECO:0000313" key="9">
    <source>
        <dbReference type="Proteomes" id="UP000187735"/>
    </source>
</evidence>
<dbReference type="PANTHER" id="PTHR30106">
    <property type="entry name" value="INNER MEMBRANE PROTEIN YEIH-RELATED"/>
    <property type="match status" value="1"/>
</dbReference>
<reference evidence="8 9" key="1">
    <citation type="journal article" date="2016" name="Front. Microbiol.">
        <title>Fuerstia marisgermanicae gen. nov., sp. nov., an Unusual Member of the Phylum Planctomycetes from the German Wadden Sea.</title>
        <authorList>
            <person name="Kohn T."/>
            <person name="Heuer A."/>
            <person name="Jogler M."/>
            <person name="Vollmers J."/>
            <person name="Boedeker C."/>
            <person name="Bunk B."/>
            <person name="Rast P."/>
            <person name="Borchert D."/>
            <person name="Glockner I."/>
            <person name="Freese H.M."/>
            <person name="Klenk H.P."/>
            <person name="Overmann J."/>
            <person name="Kaster A.K."/>
            <person name="Rohde M."/>
            <person name="Wiegand S."/>
            <person name="Jogler C."/>
        </authorList>
    </citation>
    <scope>NUCLEOTIDE SEQUENCE [LARGE SCALE GENOMIC DNA]</scope>
    <source>
        <strain evidence="8 9">NH11</strain>
    </source>
</reference>
<feature type="transmembrane region" description="Helical" evidence="7">
    <location>
        <begin position="270"/>
        <end position="292"/>
    </location>
</feature>
<comment type="similarity">
    <text evidence="2">Belongs to the UPF0324 family.</text>
</comment>
<keyword evidence="3" id="KW-1003">Cell membrane</keyword>
<feature type="transmembrane region" description="Helical" evidence="7">
    <location>
        <begin position="185"/>
        <end position="205"/>
    </location>
</feature>
<keyword evidence="4 7" id="KW-0812">Transmembrane</keyword>
<keyword evidence="9" id="KW-1185">Reference proteome</keyword>
<evidence type="ECO:0000256" key="2">
    <source>
        <dbReference type="ARBA" id="ARBA00007977"/>
    </source>
</evidence>
<feature type="transmembrane region" description="Helical" evidence="7">
    <location>
        <begin position="156"/>
        <end position="173"/>
    </location>
</feature>
<evidence type="ECO:0000256" key="1">
    <source>
        <dbReference type="ARBA" id="ARBA00004651"/>
    </source>
</evidence>
<feature type="transmembrane region" description="Helical" evidence="7">
    <location>
        <begin position="336"/>
        <end position="355"/>
    </location>
</feature>
<dbReference type="EMBL" id="CP017641">
    <property type="protein sequence ID" value="APZ97029.1"/>
    <property type="molecule type" value="Genomic_DNA"/>
</dbReference>
<keyword evidence="6 7" id="KW-0472">Membrane</keyword>
<feature type="transmembrane region" description="Helical" evidence="7">
    <location>
        <begin position="211"/>
        <end position="229"/>
    </location>
</feature>
<protein>
    <recommendedName>
        <fullName evidence="10">Sulfate exporter family transporter</fullName>
    </recommendedName>
</protein>
<evidence type="ECO:0000256" key="5">
    <source>
        <dbReference type="ARBA" id="ARBA00022989"/>
    </source>
</evidence>
<feature type="transmembrane region" description="Helical" evidence="7">
    <location>
        <begin position="414"/>
        <end position="433"/>
    </location>
</feature>
<dbReference type="Proteomes" id="UP000187735">
    <property type="component" value="Chromosome"/>
</dbReference>
<evidence type="ECO:0000256" key="7">
    <source>
        <dbReference type="SAM" id="Phobius"/>
    </source>
</evidence>
<dbReference type="GO" id="GO:0005886">
    <property type="term" value="C:plasma membrane"/>
    <property type="evidence" value="ECO:0007669"/>
    <property type="project" value="UniProtKB-SubCell"/>
</dbReference>
<dbReference type="AlphaFoldDB" id="A0A1P8WSJ9"/>
<name>A0A1P8WSJ9_9PLAN</name>
<evidence type="ECO:0000256" key="4">
    <source>
        <dbReference type="ARBA" id="ARBA00022692"/>
    </source>
</evidence>